<keyword evidence="6 10" id="KW-0378">Hydrolase</keyword>
<evidence type="ECO:0000313" key="13">
    <source>
        <dbReference type="Proteomes" id="UP001610335"/>
    </source>
</evidence>
<comment type="catalytic activity">
    <reaction evidence="10">
        <text>2'-deoxycytidine + H2O + H(+) = 2'-deoxyuridine + NH4(+)</text>
        <dbReference type="Rhea" id="RHEA:13433"/>
        <dbReference type="ChEBI" id="CHEBI:15377"/>
        <dbReference type="ChEBI" id="CHEBI:15378"/>
        <dbReference type="ChEBI" id="CHEBI:15698"/>
        <dbReference type="ChEBI" id="CHEBI:16450"/>
        <dbReference type="ChEBI" id="CHEBI:28938"/>
        <dbReference type="EC" id="3.5.4.5"/>
    </reaction>
</comment>
<dbReference type="InterPro" id="IPR006262">
    <property type="entry name" value="Cyt_deam_tetra"/>
</dbReference>
<protein>
    <recommendedName>
        <fullName evidence="4 10">Cytidine deaminase</fullName>
        <ecNumber evidence="4 10">3.5.4.5</ecNumber>
    </recommendedName>
    <alternativeName>
        <fullName evidence="8 10">Cytidine aminohydrolase</fullName>
    </alternativeName>
</protein>
<organism evidence="12 13">
    <name type="scientific">Aspergillus cavernicola</name>
    <dbReference type="NCBI Taxonomy" id="176166"/>
    <lineage>
        <taxon>Eukaryota</taxon>
        <taxon>Fungi</taxon>
        <taxon>Dikarya</taxon>
        <taxon>Ascomycota</taxon>
        <taxon>Pezizomycotina</taxon>
        <taxon>Eurotiomycetes</taxon>
        <taxon>Eurotiomycetidae</taxon>
        <taxon>Eurotiales</taxon>
        <taxon>Aspergillaceae</taxon>
        <taxon>Aspergillus</taxon>
        <taxon>Aspergillus subgen. Nidulantes</taxon>
    </lineage>
</organism>
<dbReference type="EC" id="3.5.4.5" evidence="4 10"/>
<dbReference type="Gene3D" id="3.40.140.10">
    <property type="entry name" value="Cytidine Deaminase, domain 2"/>
    <property type="match status" value="1"/>
</dbReference>
<sequence>MTSSSPTLSTQEIETLSSKANAAKAAAYCPYSKFRVGACLLTQSGEFITGANVENASYPVGTCAERVAFGTAVVAGQRKFKAIAVATDITPPASPCGMCRQFMSEFTSPSFPVYMYDKDMNCTITTIGELLPSSFGPDDFGH</sequence>
<evidence type="ECO:0000256" key="3">
    <source>
        <dbReference type="ARBA" id="ARBA00006576"/>
    </source>
</evidence>
<evidence type="ECO:0000256" key="10">
    <source>
        <dbReference type="RuleBase" id="RU364006"/>
    </source>
</evidence>
<comment type="function">
    <text evidence="2 10">This enzyme scavenges exogenous and endogenous cytidine and 2'-deoxycytidine for UMP synthesis.</text>
</comment>
<comment type="cofactor">
    <cofactor evidence="1 10">
        <name>Zn(2+)</name>
        <dbReference type="ChEBI" id="CHEBI:29105"/>
    </cofactor>
</comment>
<dbReference type="InterPro" id="IPR002125">
    <property type="entry name" value="CMP_dCMP_dom"/>
</dbReference>
<reference evidence="12 13" key="1">
    <citation type="submission" date="2024-07" db="EMBL/GenBank/DDBJ databases">
        <title>Section-level genome sequencing and comparative genomics of Aspergillus sections Usti and Cavernicolus.</title>
        <authorList>
            <consortium name="Lawrence Berkeley National Laboratory"/>
            <person name="Nybo J.L."/>
            <person name="Vesth T.C."/>
            <person name="Theobald S."/>
            <person name="Frisvad J.C."/>
            <person name="Larsen T.O."/>
            <person name="Kjaerboelling I."/>
            <person name="Rothschild-Mancinelli K."/>
            <person name="Lyhne E.K."/>
            <person name="Kogle M.E."/>
            <person name="Barry K."/>
            <person name="Clum A."/>
            <person name="Na H."/>
            <person name="Ledsgaard L."/>
            <person name="Lin J."/>
            <person name="Lipzen A."/>
            <person name="Kuo A."/>
            <person name="Riley R."/>
            <person name="Mondo S."/>
            <person name="LaButti K."/>
            <person name="Haridas S."/>
            <person name="Pangalinan J."/>
            <person name="Salamov A.A."/>
            <person name="Simmons B.A."/>
            <person name="Magnuson J.K."/>
            <person name="Chen J."/>
            <person name="Drula E."/>
            <person name="Henrissat B."/>
            <person name="Wiebenga A."/>
            <person name="Lubbers R.J."/>
            <person name="Gomes A.C."/>
            <person name="Makela M.R."/>
            <person name="Stajich J."/>
            <person name="Grigoriev I.V."/>
            <person name="Mortensen U.H."/>
            <person name="De vries R.P."/>
            <person name="Baker S.E."/>
            <person name="Andersen M.R."/>
        </authorList>
    </citation>
    <scope>NUCLEOTIDE SEQUENCE [LARGE SCALE GENOMIC DNA]</scope>
    <source>
        <strain evidence="12 13">CBS 600.67</strain>
    </source>
</reference>
<evidence type="ECO:0000256" key="8">
    <source>
        <dbReference type="ARBA" id="ARBA00032005"/>
    </source>
</evidence>
<keyword evidence="13" id="KW-1185">Reference proteome</keyword>
<keyword evidence="5 10" id="KW-0479">Metal-binding</keyword>
<dbReference type="EMBL" id="JBFXLS010000074">
    <property type="protein sequence ID" value="KAL2819879.1"/>
    <property type="molecule type" value="Genomic_DNA"/>
</dbReference>
<feature type="domain" description="CMP/dCMP-type deaminase" evidence="11">
    <location>
        <begin position="11"/>
        <end position="138"/>
    </location>
</feature>
<evidence type="ECO:0000256" key="6">
    <source>
        <dbReference type="ARBA" id="ARBA00022801"/>
    </source>
</evidence>
<evidence type="ECO:0000256" key="5">
    <source>
        <dbReference type="ARBA" id="ARBA00022723"/>
    </source>
</evidence>
<keyword evidence="7 10" id="KW-0862">Zinc</keyword>
<dbReference type="PROSITE" id="PS51747">
    <property type="entry name" value="CYT_DCMP_DEAMINASES_2"/>
    <property type="match status" value="1"/>
</dbReference>
<dbReference type="SUPFAM" id="SSF53927">
    <property type="entry name" value="Cytidine deaminase-like"/>
    <property type="match status" value="1"/>
</dbReference>
<comment type="caution">
    <text evidence="12">The sequence shown here is derived from an EMBL/GenBank/DDBJ whole genome shotgun (WGS) entry which is preliminary data.</text>
</comment>
<evidence type="ECO:0000256" key="7">
    <source>
        <dbReference type="ARBA" id="ARBA00022833"/>
    </source>
</evidence>
<dbReference type="NCBIfam" id="NF004064">
    <property type="entry name" value="PRK05578.1"/>
    <property type="match status" value="1"/>
</dbReference>
<gene>
    <name evidence="12" type="ORF">BDW59DRAFT_151240</name>
</gene>
<evidence type="ECO:0000259" key="11">
    <source>
        <dbReference type="PROSITE" id="PS51747"/>
    </source>
</evidence>
<evidence type="ECO:0000256" key="9">
    <source>
        <dbReference type="ARBA" id="ARBA00049558"/>
    </source>
</evidence>
<dbReference type="PANTHER" id="PTHR11644:SF2">
    <property type="entry name" value="CYTIDINE DEAMINASE"/>
    <property type="match status" value="1"/>
</dbReference>
<dbReference type="InterPro" id="IPR016193">
    <property type="entry name" value="Cytidine_deaminase-like"/>
</dbReference>
<evidence type="ECO:0000256" key="1">
    <source>
        <dbReference type="ARBA" id="ARBA00001947"/>
    </source>
</evidence>
<dbReference type="Pfam" id="PF00383">
    <property type="entry name" value="dCMP_cyt_deam_1"/>
    <property type="match status" value="1"/>
</dbReference>
<accession>A0ABR4HWJ7</accession>
<dbReference type="PANTHER" id="PTHR11644">
    <property type="entry name" value="CYTIDINE DEAMINASE"/>
    <property type="match status" value="1"/>
</dbReference>
<comment type="catalytic activity">
    <reaction evidence="9 10">
        <text>cytidine + H2O + H(+) = uridine + NH4(+)</text>
        <dbReference type="Rhea" id="RHEA:16069"/>
        <dbReference type="ChEBI" id="CHEBI:15377"/>
        <dbReference type="ChEBI" id="CHEBI:15378"/>
        <dbReference type="ChEBI" id="CHEBI:16704"/>
        <dbReference type="ChEBI" id="CHEBI:17562"/>
        <dbReference type="ChEBI" id="CHEBI:28938"/>
        <dbReference type="EC" id="3.5.4.5"/>
    </reaction>
</comment>
<name>A0ABR4HWJ7_9EURO</name>
<evidence type="ECO:0000256" key="4">
    <source>
        <dbReference type="ARBA" id="ARBA00012783"/>
    </source>
</evidence>
<dbReference type="InterPro" id="IPR050202">
    <property type="entry name" value="Cyt/Deoxycyt_deaminase"/>
</dbReference>
<evidence type="ECO:0000313" key="12">
    <source>
        <dbReference type="EMBL" id="KAL2819879.1"/>
    </source>
</evidence>
<dbReference type="NCBIfam" id="TIGR01354">
    <property type="entry name" value="cyt_deam_tetra"/>
    <property type="match status" value="1"/>
</dbReference>
<evidence type="ECO:0000256" key="2">
    <source>
        <dbReference type="ARBA" id="ARBA00003949"/>
    </source>
</evidence>
<dbReference type="Proteomes" id="UP001610335">
    <property type="component" value="Unassembled WGS sequence"/>
</dbReference>
<comment type="similarity">
    <text evidence="3 10">Belongs to the cytidine and deoxycytidylate deaminase family.</text>
</comment>
<dbReference type="CDD" id="cd01283">
    <property type="entry name" value="cytidine_deaminase"/>
    <property type="match status" value="1"/>
</dbReference>
<proteinExistence type="inferred from homology"/>